<protein>
    <submittedName>
        <fullName evidence="2">Uncharacterized protein</fullName>
    </submittedName>
</protein>
<organism evidence="2 3">
    <name type="scientific">Nitzschia inconspicua</name>
    <dbReference type="NCBI Taxonomy" id="303405"/>
    <lineage>
        <taxon>Eukaryota</taxon>
        <taxon>Sar</taxon>
        <taxon>Stramenopiles</taxon>
        <taxon>Ochrophyta</taxon>
        <taxon>Bacillariophyta</taxon>
        <taxon>Bacillariophyceae</taxon>
        <taxon>Bacillariophycidae</taxon>
        <taxon>Bacillariales</taxon>
        <taxon>Bacillariaceae</taxon>
        <taxon>Nitzschia</taxon>
    </lineage>
</organism>
<sequence length="232" mass="25747">MGRFDSERTSTVPSQQIRSLSREIPSRFDRLPQINLRPRNRSRQKRDADKERPLPALLSKKLYLPSLQETTTITSKRTLTPFQDSIISSEDVGGPGLGSSDDWVPMAETGSSSSALEGHSEETTCDFKGAYDDTCSSPSCKDNRFHLPSPPKFHEVKISHVMKKNKSFSSVTPSPLVSFRATNASEDPCISKPRPIRRVLFPTTSAKRRKSSTESSSKQTLTFSTASAFQCS</sequence>
<accession>A0A9K3LKD9</accession>
<dbReference type="Proteomes" id="UP000693970">
    <property type="component" value="Unassembled WGS sequence"/>
</dbReference>
<feature type="region of interest" description="Disordered" evidence="1">
    <location>
        <begin position="201"/>
        <end position="232"/>
    </location>
</feature>
<dbReference type="EMBL" id="JAGRRH010000009">
    <property type="protein sequence ID" value="KAG7364055.1"/>
    <property type="molecule type" value="Genomic_DNA"/>
</dbReference>
<feature type="compositionally biased region" description="Polar residues" evidence="1">
    <location>
        <begin position="219"/>
        <end position="232"/>
    </location>
</feature>
<evidence type="ECO:0000313" key="3">
    <source>
        <dbReference type="Proteomes" id="UP000693970"/>
    </source>
</evidence>
<dbReference type="AlphaFoldDB" id="A0A9K3LKD9"/>
<reference evidence="2" key="2">
    <citation type="submission" date="2021-04" db="EMBL/GenBank/DDBJ databases">
        <authorList>
            <person name="Podell S."/>
        </authorList>
    </citation>
    <scope>NUCLEOTIDE SEQUENCE</scope>
    <source>
        <strain evidence="2">Hildebrandi</strain>
    </source>
</reference>
<proteinExistence type="predicted"/>
<feature type="region of interest" description="Disordered" evidence="1">
    <location>
        <begin position="1"/>
        <end position="54"/>
    </location>
</feature>
<feature type="compositionally biased region" description="Basic and acidic residues" evidence="1">
    <location>
        <begin position="20"/>
        <end position="30"/>
    </location>
</feature>
<comment type="caution">
    <text evidence="2">The sequence shown here is derived from an EMBL/GenBank/DDBJ whole genome shotgun (WGS) entry which is preliminary data.</text>
</comment>
<keyword evidence="3" id="KW-1185">Reference proteome</keyword>
<name>A0A9K3LKD9_9STRA</name>
<evidence type="ECO:0000256" key="1">
    <source>
        <dbReference type="SAM" id="MobiDB-lite"/>
    </source>
</evidence>
<feature type="compositionally biased region" description="Polar residues" evidence="1">
    <location>
        <begin position="9"/>
        <end position="19"/>
    </location>
</feature>
<evidence type="ECO:0000313" key="2">
    <source>
        <dbReference type="EMBL" id="KAG7364055.1"/>
    </source>
</evidence>
<gene>
    <name evidence="2" type="ORF">IV203_037257</name>
</gene>
<reference evidence="2" key="1">
    <citation type="journal article" date="2021" name="Sci. Rep.">
        <title>Diploid genomic architecture of Nitzschia inconspicua, an elite biomass production diatom.</title>
        <authorList>
            <person name="Oliver A."/>
            <person name="Podell S."/>
            <person name="Pinowska A."/>
            <person name="Traller J.C."/>
            <person name="Smith S.R."/>
            <person name="McClure R."/>
            <person name="Beliaev A."/>
            <person name="Bohutskyi P."/>
            <person name="Hill E.A."/>
            <person name="Rabines A."/>
            <person name="Zheng H."/>
            <person name="Allen L.Z."/>
            <person name="Kuo A."/>
            <person name="Grigoriev I.V."/>
            <person name="Allen A.E."/>
            <person name="Hazlebeck D."/>
            <person name="Allen E.E."/>
        </authorList>
    </citation>
    <scope>NUCLEOTIDE SEQUENCE</scope>
    <source>
        <strain evidence="2">Hildebrandi</strain>
    </source>
</reference>